<dbReference type="InterPro" id="IPR011701">
    <property type="entry name" value="MFS"/>
</dbReference>
<feature type="transmembrane region" description="Helical" evidence="5">
    <location>
        <begin position="338"/>
        <end position="359"/>
    </location>
</feature>
<dbReference type="SUPFAM" id="SSF103473">
    <property type="entry name" value="MFS general substrate transporter"/>
    <property type="match status" value="1"/>
</dbReference>
<gene>
    <name evidence="7" type="ORF">B0I32_10921</name>
</gene>
<protein>
    <submittedName>
        <fullName evidence="7">Putative MFS family arabinose efflux permease</fullName>
    </submittedName>
</protein>
<evidence type="ECO:0000256" key="2">
    <source>
        <dbReference type="ARBA" id="ARBA00022692"/>
    </source>
</evidence>
<feature type="transmembrane region" description="Helical" evidence="5">
    <location>
        <begin position="365"/>
        <end position="384"/>
    </location>
</feature>
<feature type="domain" description="Major facilitator superfamily (MFS) profile" evidence="6">
    <location>
        <begin position="15"/>
        <end position="463"/>
    </location>
</feature>
<feature type="transmembrane region" description="Helical" evidence="5">
    <location>
        <begin position="232"/>
        <end position="249"/>
    </location>
</feature>
<keyword evidence="8" id="KW-1185">Reference proteome</keyword>
<feature type="transmembrane region" description="Helical" evidence="5">
    <location>
        <begin position="436"/>
        <end position="455"/>
    </location>
</feature>
<sequence>MNTTQAPPVAVGKAAVAALGLLATATGALESVVSPTLPLLQRELSLSPAQGALLSIALLITGALLLPVTGNLGDRYGGKRVMTRLMGVVLAGGLVSSLAPNLPVLLLGQVLQGAMVGALPLSFILVRKHLPKGDSQVAIGVVSGLFVGGGMLGTLIAGPIAEGLSRHWMFAIPTIAIAVATLLVHRLMPDDPPVRSEARIDWPGLALLSGILLTLMVVLAIVPEAGGRPLELAALVVLLAALVAGWIFVERRSAAPMVDLRLLARPAIWSSYAITFAVCLGTSLSMYLVPQLFAVSGDGYGFGAGATDIGFYLLPGAVAAAVSGPVAGIAARRFGPRAAVTAGVVGLMAALLAMVFLHGEVWHLVVGKVLVALASGVCVTAVVVKTATTVDHTDTGTATSLVLVIRVIAFAAGAQIGGAFLTAGTPAGSTVPAESAFVAGFVIGGAVAALSLLAVRKLDQGGTGASSP</sequence>
<name>A0A2T0MXX8_9ACTN</name>
<feature type="transmembrane region" description="Helical" evidence="5">
    <location>
        <begin position="138"/>
        <end position="161"/>
    </location>
</feature>
<dbReference type="InterPro" id="IPR036259">
    <property type="entry name" value="MFS_trans_sf"/>
</dbReference>
<dbReference type="PANTHER" id="PTHR23501">
    <property type="entry name" value="MAJOR FACILITATOR SUPERFAMILY"/>
    <property type="match status" value="1"/>
</dbReference>
<evidence type="ECO:0000256" key="1">
    <source>
        <dbReference type="ARBA" id="ARBA00004651"/>
    </source>
</evidence>
<evidence type="ECO:0000313" key="7">
    <source>
        <dbReference type="EMBL" id="PRX64093.1"/>
    </source>
</evidence>
<dbReference type="Gene3D" id="1.20.1250.20">
    <property type="entry name" value="MFS general substrate transporter like domains"/>
    <property type="match status" value="2"/>
</dbReference>
<dbReference type="OrthoDB" id="4484751at2"/>
<feature type="transmembrane region" description="Helical" evidence="5">
    <location>
        <begin position="51"/>
        <end position="69"/>
    </location>
</feature>
<feature type="transmembrane region" description="Helical" evidence="5">
    <location>
        <begin position="396"/>
        <end position="416"/>
    </location>
</feature>
<evidence type="ECO:0000259" key="6">
    <source>
        <dbReference type="PROSITE" id="PS50850"/>
    </source>
</evidence>
<evidence type="ECO:0000256" key="4">
    <source>
        <dbReference type="ARBA" id="ARBA00023136"/>
    </source>
</evidence>
<dbReference type="Pfam" id="PF07690">
    <property type="entry name" value="MFS_1"/>
    <property type="match status" value="1"/>
</dbReference>
<feature type="transmembrane region" description="Helical" evidence="5">
    <location>
        <begin position="81"/>
        <end position="99"/>
    </location>
</feature>
<keyword evidence="3 5" id="KW-1133">Transmembrane helix</keyword>
<dbReference type="PROSITE" id="PS50850">
    <property type="entry name" value="MFS"/>
    <property type="match status" value="1"/>
</dbReference>
<evidence type="ECO:0000256" key="5">
    <source>
        <dbReference type="SAM" id="Phobius"/>
    </source>
</evidence>
<evidence type="ECO:0000313" key="8">
    <source>
        <dbReference type="Proteomes" id="UP000238312"/>
    </source>
</evidence>
<organism evidence="7 8">
    <name type="scientific">Nonomuraea fuscirosea</name>
    <dbReference type="NCBI Taxonomy" id="1291556"/>
    <lineage>
        <taxon>Bacteria</taxon>
        <taxon>Bacillati</taxon>
        <taxon>Actinomycetota</taxon>
        <taxon>Actinomycetes</taxon>
        <taxon>Streptosporangiales</taxon>
        <taxon>Streptosporangiaceae</taxon>
        <taxon>Nonomuraea</taxon>
    </lineage>
</organism>
<dbReference type="AlphaFoldDB" id="A0A2T0MXX8"/>
<dbReference type="EMBL" id="PVNG01000009">
    <property type="protein sequence ID" value="PRX64093.1"/>
    <property type="molecule type" value="Genomic_DNA"/>
</dbReference>
<feature type="transmembrane region" description="Helical" evidence="5">
    <location>
        <begin position="167"/>
        <end position="184"/>
    </location>
</feature>
<accession>A0A2T0MXX8</accession>
<feature type="transmembrane region" description="Helical" evidence="5">
    <location>
        <begin position="269"/>
        <end position="289"/>
    </location>
</feature>
<feature type="transmembrane region" description="Helical" evidence="5">
    <location>
        <begin position="105"/>
        <end position="126"/>
    </location>
</feature>
<dbReference type="CDD" id="cd17504">
    <property type="entry name" value="MFS_MMR_MDR_like"/>
    <property type="match status" value="1"/>
</dbReference>
<dbReference type="GO" id="GO:0005886">
    <property type="term" value="C:plasma membrane"/>
    <property type="evidence" value="ECO:0007669"/>
    <property type="project" value="UniProtKB-SubCell"/>
</dbReference>
<feature type="transmembrane region" description="Helical" evidence="5">
    <location>
        <begin position="309"/>
        <end position="331"/>
    </location>
</feature>
<comment type="subcellular location">
    <subcellularLocation>
        <location evidence="1">Cell membrane</location>
        <topology evidence="1">Multi-pass membrane protein</topology>
    </subcellularLocation>
</comment>
<dbReference type="GO" id="GO:0022857">
    <property type="term" value="F:transmembrane transporter activity"/>
    <property type="evidence" value="ECO:0007669"/>
    <property type="project" value="InterPro"/>
</dbReference>
<keyword evidence="4 5" id="KW-0472">Membrane</keyword>
<comment type="caution">
    <text evidence="7">The sequence shown here is derived from an EMBL/GenBank/DDBJ whole genome shotgun (WGS) entry which is preliminary data.</text>
</comment>
<dbReference type="Proteomes" id="UP000238312">
    <property type="component" value="Unassembled WGS sequence"/>
</dbReference>
<dbReference type="RefSeq" id="WP_106241993.1">
    <property type="nucleotide sequence ID" value="NZ_PVNG01000009.1"/>
</dbReference>
<evidence type="ECO:0000256" key="3">
    <source>
        <dbReference type="ARBA" id="ARBA00022989"/>
    </source>
</evidence>
<dbReference type="InterPro" id="IPR020846">
    <property type="entry name" value="MFS_dom"/>
</dbReference>
<dbReference type="PANTHER" id="PTHR23501:SF197">
    <property type="entry name" value="COMD"/>
    <property type="match status" value="1"/>
</dbReference>
<keyword evidence="2 5" id="KW-0812">Transmembrane</keyword>
<proteinExistence type="predicted"/>
<feature type="transmembrane region" description="Helical" evidence="5">
    <location>
        <begin position="205"/>
        <end position="226"/>
    </location>
</feature>
<reference evidence="7 8" key="1">
    <citation type="submission" date="2018-03" db="EMBL/GenBank/DDBJ databases">
        <title>Genomic Encyclopedia of Type Strains, Phase III (KMG-III): the genomes of soil and plant-associated and newly described type strains.</title>
        <authorList>
            <person name="Whitman W."/>
        </authorList>
    </citation>
    <scope>NUCLEOTIDE SEQUENCE [LARGE SCALE GENOMIC DNA]</scope>
    <source>
        <strain evidence="7 8">CGMCC 4.7104</strain>
    </source>
</reference>